<dbReference type="SUPFAM" id="SSF53067">
    <property type="entry name" value="Actin-like ATPase domain"/>
    <property type="match status" value="2"/>
</dbReference>
<keyword evidence="4" id="KW-1185">Reference proteome</keyword>
<dbReference type="OrthoDB" id="74201at2759"/>
<dbReference type="Proteomes" id="UP001139887">
    <property type="component" value="Unassembled WGS sequence"/>
</dbReference>
<dbReference type="CDD" id="cd10208">
    <property type="entry name" value="ASKHA_NBD_ScArp9-like"/>
    <property type="match status" value="1"/>
</dbReference>
<dbReference type="AlphaFoldDB" id="A0A9W8LZJ0"/>
<proteinExistence type="inferred from homology"/>
<dbReference type="InterPro" id="IPR043129">
    <property type="entry name" value="ATPase_NBD"/>
</dbReference>
<comment type="similarity">
    <text evidence="1">Belongs to the actin family.</text>
</comment>
<evidence type="ECO:0000313" key="4">
    <source>
        <dbReference type="Proteomes" id="UP001139887"/>
    </source>
</evidence>
<dbReference type="Gene3D" id="3.30.420.40">
    <property type="match status" value="3"/>
</dbReference>
<gene>
    <name evidence="3" type="ORF">IWW36_002854</name>
</gene>
<organism evidence="3 4">
    <name type="scientific">Coemansia brasiliensis</name>
    <dbReference type="NCBI Taxonomy" id="2650707"/>
    <lineage>
        <taxon>Eukaryota</taxon>
        <taxon>Fungi</taxon>
        <taxon>Fungi incertae sedis</taxon>
        <taxon>Zoopagomycota</taxon>
        <taxon>Kickxellomycotina</taxon>
        <taxon>Kickxellomycetes</taxon>
        <taxon>Kickxellales</taxon>
        <taxon>Kickxellaceae</taxon>
        <taxon>Coemansia</taxon>
    </lineage>
</organism>
<evidence type="ECO:0008006" key="5">
    <source>
        <dbReference type="Google" id="ProtNLM"/>
    </source>
</evidence>
<dbReference type="Gene3D" id="3.90.640.10">
    <property type="entry name" value="Actin, Chain A, domain 4"/>
    <property type="match status" value="1"/>
</dbReference>
<sequence>MVSLQREENFVVIELGSHTTKAMQDVSDVNKLPTVHIRSRAGIIKQEETSNAENTSKTKDDRMNIDEMETEDQAATEQTNGTSNAKSTDSSDQDAAGPSYVFGSAIDSADSDALEAVVDVFTNGFVNDWDVLSAFLRHIVTKELGLRITRNTSGFLFSIPALWPKSDLENLTQIAFEDLNVPSIMVVEQPLMAAYGNNGLTGTVIDMGHDTVTITPIVDSVVQNHSITQSTIAGSAVTQNLQQLLQMDDELCAQFTDKQVPLAFAEALKESGKCRLQLLPDRADDADERQEFEYDGKTYKIKQETLMQAPEVLMQPTQEAQMPLAALVRQAILGCDLDKRAALWENIHIVGGSSQFGDLQERLQMELESTVLPASNIFALSQTRDMQFHSVPEYFIGWRGYGHWAAFLGACLAAKVALTDGRHFVARSDYNDSGPSIIHTKAF</sequence>
<dbReference type="EMBL" id="JANBUW010000103">
    <property type="protein sequence ID" value="KAJ2849139.1"/>
    <property type="molecule type" value="Genomic_DNA"/>
</dbReference>
<evidence type="ECO:0000256" key="2">
    <source>
        <dbReference type="SAM" id="MobiDB-lite"/>
    </source>
</evidence>
<dbReference type="PANTHER" id="PTHR11937">
    <property type="entry name" value="ACTIN"/>
    <property type="match status" value="1"/>
</dbReference>
<dbReference type="SMART" id="SM00268">
    <property type="entry name" value="ACTIN"/>
    <property type="match status" value="1"/>
</dbReference>
<dbReference type="InterPro" id="IPR004000">
    <property type="entry name" value="Actin"/>
</dbReference>
<dbReference type="Pfam" id="PF00022">
    <property type="entry name" value="Actin"/>
    <property type="match status" value="1"/>
</dbReference>
<evidence type="ECO:0000313" key="3">
    <source>
        <dbReference type="EMBL" id="KAJ2849139.1"/>
    </source>
</evidence>
<evidence type="ECO:0000256" key="1">
    <source>
        <dbReference type="RuleBase" id="RU000487"/>
    </source>
</evidence>
<name>A0A9W8LZJ0_9FUNG</name>
<feature type="region of interest" description="Disordered" evidence="2">
    <location>
        <begin position="40"/>
        <end position="95"/>
    </location>
</feature>
<protein>
    <recommendedName>
        <fullName evidence="5">Actin</fullName>
    </recommendedName>
</protein>
<comment type="caution">
    <text evidence="3">The sequence shown here is derived from an EMBL/GenBank/DDBJ whole genome shotgun (WGS) entry which is preliminary data.</text>
</comment>
<feature type="compositionally biased region" description="Polar residues" evidence="2">
    <location>
        <begin position="75"/>
        <end position="90"/>
    </location>
</feature>
<reference evidence="3" key="1">
    <citation type="submission" date="2022-07" db="EMBL/GenBank/DDBJ databases">
        <title>Phylogenomic reconstructions and comparative analyses of Kickxellomycotina fungi.</title>
        <authorList>
            <person name="Reynolds N.K."/>
            <person name="Stajich J.E."/>
            <person name="Barry K."/>
            <person name="Grigoriev I.V."/>
            <person name="Crous P."/>
            <person name="Smith M.E."/>
        </authorList>
    </citation>
    <scope>NUCLEOTIDE SEQUENCE</scope>
    <source>
        <strain evidence="3">NRRL 1566</strain>
    </source>
</reference>
<accession>A0A9W8LZJ0</accession>
<feature type="compositionally biased region" description="Basic and acidic residues" evidence="2">
    <location>
        <begin position="56"/>
        <end position="65"/>
    </location>
</feature>